<dbReference type="SUPFAM" id="SSF47336">
    <property type="entry name" value="ACP-like"/>
    <property type="match status" value="1"/>
</dbReference>
<evidence type="ECO:0000313" key="4">
    <source>
        <dbReference type="EMBL" id="MSS17999.1"/>
    </source>
</evidence>
<protein>
    <submittedName>
        <fullName evidence="4">Acyl carrier protein</fullName>
    </submittedName>
</protein>
<reference evidence="4 5" key="1">
    <citation type="submission" date="2019-08" db="EMBL/GenBank/DDBJ databases">
        <title>In-depth cultivation of the pig gut microbiome towards novel bacterial diversity and tailored functional studies.</title>
        <authorList>
            <person name="Wylensek D."/>
            <person name="Hitch T.C.A."/>
            <person name="Clavel T."/>
        </authorList>
    </citation>
    <scope>NUCLEOTIDE SEQUENCE [LARGE SCALE GENOMIC DNA]</scope>
    <source>
        <strain evidence="4 5">Oil-RF-744-WCA-WT-10</strain>
    </source>
</reference>
<accession>A0A6L5XC21</accession>
<dbReference type="Pfam" id="PF00550">
    <property type="entry name" value="PP-binding"/>
    <property type="match status" value="1"/>
</dbReference>
<keyword evidence="2" id="KW-0597">Phosphoprotein</keyword>
<dbReference type="PROSITE" id="PS00012">
    <property type="entry name" value="PHOSPHOPANTETHEINE"/>
    <property type="match status" value="1"/>
</dbReference>
<organism evidence="4 5">
    <name type="scientific">Sodaliphilus pleomorphus</name>
    <dbReference type="NCBI Taxonomy" id="2606626"/>
    <lineage>
        <taxon>Bacteria</taxon>
        <taxon>Pseudomonadati</taxon>
        <taxon>Bacteroidota</taxon>
        <taxon>Bacteroidia</taxon>
        <taxon>Bacteroidales</taxon>
        <taxon>Muribaculaceae</taxon>
        <taxon>Sodaliphilus</taxon>
    </lineage>
</organism>
<dbReference type="EMBL" id="VULT01000014">
    <property type="protein sequence ID" value="MSS17999.1"/>
    <property type="molecule type" value="Genomic_DNA"/>
</dbReference>
<comment type="caution">
    <text evidence="4">The sequence shown here is derived from an EMBL/GenBank/DDBJ whole genome shotgun (WGS) entry which is preliminary data.</text>
</comment>
<evidence type="ECO:0000256" key="2">
    <source>
        <dbReference type="ARBA" id="ARBA00022553"/>
    </source>
</evidence>
<dbReference type="Proteomes" id="UP000483362">
    <property type="component" value="Unassembled WGS sequence"/>
</dbReference>
<gene>
    <name evidence="4" type="ORF">FYJ29_09555</name>
</gene>
<keyword evidence="5" id="KW-1185">Reference proteome</keyword>
<dbReference type="InterPro" id="IPR006162">
    <property type="entry name" value="Ppantetheine_attach_site"/>
</dbReference>
<evidence type="ECO:0000259" key="3">
    <source>
        <dbReference type="PROSITE" id="PS50075"/>
    </source>
</evidence>
<dbReference type="Gene3D" id="1.10.1200.10">
    <property type="entry name" value="ACP-like"/>
    <property type="match status" value="1"/>
</dbReference>
<feature type="domain" description="Carrier" evidence="3">
    <location>
        <begin position="1"/>
        <end position="79"/>
    </location>
</feature>
<name>A0A6L5XC21_9BACT</name>
<dbReference type="RefSeq" id="WP_154328503.1">
    <property type="nucleotide sequence ID" value="NZ_CP045696.1"/>
</dbReference>
<keyword evidence="1" id="KW-0596">Phosphopantetheine</keyword>
<evidence type="ECO:0000256" key="1">
    <source>
        <dbReference type="ARBA" id="ARBA00022450"/>
    </source>
</evidence>
<proteinExistence type="predicted"/>
<evidence type="ECO:0000313" key="5">
    <source>
        <dbReference type="Proteomes" id="UP000483362"/>
    </source>
</evidence>
<dbReference type="InterPro" id="IPR009081">
    <property type="entry name" value="PP-bd_ACP"/>
</dbReference>
<dbReference type="AlphaFoldDB" id="A0A6L5XC21"/>
<dbReference type="InterPro" id="IPR036736">
    <property type="entry name" value="ACP-like_sf"/>
</dbReference>
<dbReference type="PROSITE" id="PS50075">
    <property type="entry name" value="CARRIER"/>
    <property type="match status" value="1"/>
</dbReference>
<sequence length="85" mass="9531">MTREEIIKSINQEIADEYGVDASVINPDAVIFDTLNLDSLSLVDLVGIVQFKCKVLIPSAELKSIKTFSDLYDYVESHLPDNNKQ</sequence>